<organism evidence="2 3">
    <name type="scientific">Rhizoctonia solani</name>
    <dbReference type="NCBI Taxonomy" id="456999"/>
    <lineage>
        <taxon>Eukaryota</taxon>
        <taxon>Fungi</taxon>
        <taxon>Dikarya</taxon>
        <taxon>Basidiomycota</taxon>
        <taxon>Agaricomycotina</taxon>
        <taxon>Agaricomycetes</taxon>
        <taxon>Cantharellales</taxon>
        <taxon>Ceratobasidiaceae</taxon>
        <taxon>Rhizoctonia</taxon>
    </lineage>
</organism>
<protein>
    <submittedName>
        <fullName evidence="2">Uncharacterized protein</fullName>
    </submittedName>
</protein>
<sequence length="315" mass="36361">MLSVNSLAAMLAAMGRTGAGHVSNLSRIVRSSALAAPETSVPLGMWFLLTLLWTFSCMASLSTSPQYFIRQELPISVPDFDIPQNDLWVVRLILFTFQCLDWIIRSEFGPCLKIFLWIKYLLIIIRSSTPDYLFNDFILLGIVAYGSHRITGAVDSRIDSEDDMNLVIIHILIEDWVKCIEPKWIRLRCLFDMEYEDLVFCGRKYMFHRGRDVPSDTEVQAFIRTRLQSPIKPGHSIYEPPRLQTIYITEDRLEQTQTPEQAEEEQEAELKWKRRTRRGGKKYHERKLRKLEKMTTIGGPQHGDGETVVLSLSGF</sequence>
<dbReference type="AlphaFoldDB" id="A0A8H3HEF4"/>
<gene>
    <name evidence="2" type="ORF">RDB_LOCUS120890</name>
</gene>
<dbReference type="Proteomes" id="UP000663831">
    <property type="component" value="Unassembled WGS sequence"/>
</dbReference>
<proteinExistence type="predicted"/>
<evidence type="ECO:0000313" key="3">
    <source>
        <dbReference type="Proteomes" id="UP000663831"/>
    </source>
</evidence>
<feature type="region of interest" description="Disordered" evidence="1">
    <location>
        <begin position="255"/>
        <end position="284"/>
    </location>
</feature>
<name>A0A8H3HEF4_9AGAM</name>
<reference evidence="2" key="1">
    <citation type="submission" date="2021-01" db="EMBL/GenBank/DDBJ databases">
        <authorList>
            <person name="Kaushik A."/>
        </authorList>
    </citation>
    <scope>NUCLEOTIDE SEQUENCE</scope>
    <source>
        <strain evidence="2">AG3-1AP</strain>
    </source>
</reference>
<evidence type="ECO:0000256" key="1">
    <source>
        <dbReference type="SAM" id="MobiDB-lite"/>
    </source>
</evidence>
<dbReference type="EMBL" id="CAJMWV010004634">
    <property type="protein sequence ID" value="CAE6502350.1"/>
    <property type="molecule type" value="Genomic_DNA"/>
</dbReference>
<comment type="caution">
    <text evidence="2">The sequence shown here is derived from an EMBL/GenBank/DDBJ whole genome shotgun (WGS) entry which is preliminary data.</text>
</comment>
<feature type="compositionally biased region" description="Basic residues" evidence="1">
    <location>
        <begin position="272"/>
        <end position="284"/>
    </location>
</feature>
<accession>A0A8H3HEF4</accession>
<evidence type="ECO:0000313" key="2">
    <source>
        <dbReference type="EMBL" id="CAE6502350.1"/>
    </source>
</evidence>